<dbReference type="Gene3D" id="3.40.50.410">
    <property type="entry name" value="von Willebrand factor, type A domain"/>
    <property type="match status" value="1"/>
</dbReference>
<dbReference type="InterPro" id="IPR028087">
    <property type="entry name" value="Tad_N"/>
</dbReference>
<dbReference type="Proteomes" id="UP000679352">
    <property type="component" value="Chromosome"/>
</dbReference>
<dbReference type="CDD" id="cd00198">
    <property type="entry name" value="vWFA"/>
    <property type="match status" value="1"/>
</dbReference>
<name>A0A975P9Z9_9RHOB</name>
<evidence type="ECO:0000259" key="2">
    <source>
        <dbReference type="Pfam" id="PF13400"/>
    </source>
</evidence>
<keyword evidence="4" id="KW-1185">Reference proteome</keyword>
<gene>
    <name evidence="3" type="ORF">KM031_04670</name>
</gene>
<proteinExistence type="predicted"/>
<evidence type="ECO:0000313" key="4">
    <source>
        <dbReference type="Proteomes" id="UP000679352"/>
    </source>
</evidence>
<dbReference type="SUPFAM" id="SSF53300">
    <property type="entry name" value="vWA-like"/>
    <property type="match status" value="1"/>
</dbReference>
<keyword evidence="1" id="KW-1133">Transmembrane helix</keyword>
<sequence length="515" mass="55721">MNTQAKGGAAATGRHHAMTRFWRQEDGTLLPLGMIMLMLMVLIGGLAIDIMRHEEKRVLLQQTLDRSVLAAANLNQTLDATAVVEDYFDKAGISEYLSGVTVDEGINFRVVNAEAKADTNPFFMHLMGIDEFNVAADSGAEERISNVEVSLVLDISGSMDGSRINNLRPAARDFVDTILANSEPGKATISIIPYSAQVNLGKPLMDQFNVADLHTNSYCMELPDSAFTTTGLSRTTAYIHNGHFDPFAGTSTAPSTFNCTHHAANQVLALSDSATALKGKINGLVVGGNTSIDLGVKWGALLLDPTAGPVIDGLINQGKVSAAYSDRPLQRDTGDTLKVLVVMTDGENTTEYTLTSAYRSGSSNVWRSSGGTFYAFHDRSNTSSDYYNISTGNWSTKPSGVSNWTWPQVFTTYSVNYVAYNFFARPLGQSTSTWFNNITDSVSSTKNSRMQQVCTAAKSAGIVVYGIAFEAPSNGRVQIQNCATSDAHYFSATGLEIQTVFRSIANQISYLRLTQ</sequence>
<dbReference type="AlphaFoldDB" id="A0A975P9Z9"/>
<feature type="transmembrane region" description="Helical" evidence="1">
    <location>
        <begin position="28"/>
        <end position="48"/>
    </location>
</feature>
<feature type="domain" description="Putative Flp pilus-assembly TadG-like N-terminal" evidence="2">
    <location>
        <begin position="33"/>
        <end position="73"/>
    </location>
</feature>
<dbReference type="Pfam" id="PF13400">
    <property type="entry name" value="Tad"/>
    <property type="match status" value="1"/>
</dbReference>
<dbReference type="KEGG" id="gfu:KM031_04670"/>
<organism evidence="3 4">
    <name type="scientific">Gemmobacter fulvus</name>
    <dbReference type="NCBI Taxonomy" id="2840474"/>
    <lineage>
        <taxon>Bacteria</taxon>
        <taxon>Pseudomonadati</taxon>
        <taxon>Pseudomonadota</taxon>
        <taxon>Alphaproteobacteria</taxon>
        <taxon>Rhodobacterales</taxon>
        <taxon>Paracoccaceae</taxon>
        <taxon>Gemmobacter</taxon>
    </lineage>
</organism>
<evidence type="ECO:0000256" key="1">
    <source>
        <dbReference type="SAM" id="Phobius"/>
    </source>
</evidence>
<reference evidence="3" key="1">
    <citation type="submission" date="2021-06" db="EMBL/GenBank/DDBJ databases">
        <title>Direct submission.</title>
        <authorList>
            <person name="Lee C.-S."/>
            <person name="Jin L."/>
        </authorList>
    </citation>
    <scope>NUCLEOTIDE SEQUENCE</scope>
    <source>
        <strain evidence="3">Con5</strain>
    </source>
</reference>
<keyword evidence="1" id="KW-0812">Transmembrane</keyword>
<evidence type="ECO:0000313" key="3">
    <source>
        <dbReference type="EMBL" id="QWK91196.1"/>
    </source>
</evidence>
<dbReference type="InterPro" id="IPR036465">
    <property type="entry name" value="vWFA_dom_sf"/>
</dbReference>
<accession>A0A975P9Z9</accession>
<dbReference type="EMBL" id="CP076361">
    <property type="protein sequence ID" value="QWK91196.1"/>
    <property type="molecule type" value="Genomic_DNA"/>
</dbReference>
<dbReference type="RefSeq" id="WP_215503388.1">
    <property type="nucleotide sequence ID" value="NZ_CP076361.1"/>
</dbReference>
<protein>
    <submittedName>
        <fullName evidence="3">VWA domain-containing protein</fullName>
    </submittedName>
</protein>
<keyword evidence="1" id="KW-0472">Membrane</keyword>